<evidence type="ECO:0000313" key="7">
    <source>
        <dbReference type="EMBL" id="RXH95065.1"/>
    </source>
</evidence>
<evidence type="ECO:0000256" key="3">
    <source>
        <dbReference type="ARBA" id="ARBA00022471"/>
    </source>
</evidence>
<organism evidence="7 8">
    <name type="scientific">Malus domestica</name>
    <name type="common">Apple</name>
    <name type="synonym">Pyrus malus</name>
    <dbReference type="NCBI Taxonomy" id="3750"/>
    <lineage>
        <taxon>Eukaryota</taxon>
        <taxon>Viridiplantae</taxon>
        <taxon>Streptophyta</taxon>
        <taxon>Embryophyta</taxon>
        <taxon>Tracheophyta</taxon>
        <taxon>Spermatophyta</taxon>
        <taxon>Magnoliopsida</taxon>
        <taxon>eudicotyledons</taxon>
        <taxon>Gunneridae</taxon>
        <taxon>Pentapetalae</taxon>
        <taxon>rosids</taxon>
        <taxon>fabids</taxon>
        <taxon>Rosales</taxon>
        <taxon>Rosaceae</taxon>
        <taxon>Amygdaloideae</taxon>
        <taxon>Maleae</taxon>
        <taxon>Malus</taxon>
    </lineage>
</organism>
<reference evidence="7 8" key="1">
    <citation type="submission" date="2018-10" db="EMBL/GenBank/DDBJ databases">
        <title>A high-quality apple genome assembly.</title>
        <authorList>
            <person name="Hu J."/>
        </authorList>
    </citation>
    <scope>NUCLEOTIDE SEQUENCE [LARGE SCALE GENOMIC DNA]</scope>
    <source>
        <strain evidence="8">cv. HFTH1</strain>
        <tissue evidence="7">Young leaf</tissue>
    </source>
</reference>
<feature type="chain" id="PRO_5025096984" description="S-protein homolog" evidence="6">
    <location>
        <begin position="23"/>
        <end position="144"/>
    </location>
</feature>
<dbReference type="Gramene" id="mRNA:MD07G0225300">
    <property type="protein sequence ID" value="CDS:MD07G0225300.1"/>
    <property type="gene ID" value="MD07G0225300"/>
</dbReference>
<keyword evidence="4 6" id="KW-0964">Secreted</keyword>
<dbReference type="PANTHER" id="PTHR31232">
    <property type="match status" value="1"/>
</dbReference>
<proteinExistence type="inferred from homology"/>
<dbReference type="EMBL" id="RDQH01000333">
    <property type="protein sequence ID" value="RXH95065.1"/>
    <property type="molecule type" value="Genomic_DNA"/>
</dbReference>
<evidence type="ECO:0000256" key="1">
    <source>
        <dbReference type="ARBA" id="ARBA00004613"/>
    </source>
</evidence>
<evidence type="ECO:0000256" key="6">
    <source>
        <dbReference type="RuleBase" id="RU367044"/>
    </source>
</evidence>
<evidence type="ECO:0000313" key="8">
    <source>
        <dbReference type="Proteomes" id="UP000290289"/>
    </source>
</evidence>
<dbReference type="GO" id="GO:0060320">
    <property type="term" value="P:rejection of self pollen"/>
    <property type="evidence" value="ECO:0007669"/>
    <property type="project" value="UniProtKB-KW"/>
</dbReference>
<protein>
    <recommendedName>
        <fullName evidence="6">S-protein homolog</fullName>
    </recommendedName>
</protein>
<evidence type="ECO:0000256" key="2">
    <source>
        <dbReference type="ARBA" id="ARBA00005581"/>
    </source>
</evidence>
<dbReference type="AlphaFoldDB" id="A0A498JJ87"/>
<keyword evidence="3 6" id="KW-0713">Self-incompatibility</keyword>
<dbReference type="Pfam" id="PF05938">
    <property type="entry name" value="Self-incomp_S1"/>
    <property type="match status" value="1"/>
</dbReference>
<dbReference type="InterPro" id="IPR010264">
    <property type="entry name" value="Self-incomp_S1"/>
</dbReference>
<feature type="signal peptide" evidence="6">
    <location>
        <begin position="1"/>
        <end position="22"/>
    </location>
</feature>
<evidence type="ECO:0000256" key="5">
    <source>
        <dbReference type="ARBA" id="ARBA00022729"/>
    </source>
</evidence>
<comment type="similarity">
    <text evidence="2 6">Belongs to the plant self-incompatibility (S1) protein family.</text>
</comment>
<keyword evidence="8" id="KW-1185">Reference proteome</keyword>
<name>A0A498JJ87_MALDO</name>
<accession>A0A498JJ87</accession>
<evidence type="ECO:0000256" key="4">
    <source>
        <dbReference type="ARBA" id="ARBA00022525"/>
    </source>
</evidence>
<keyword evidence="5 6" id="KW-0732">Signal</keyword>
<gene>
    <name evidence="7" type="ORF">DVH24_024749</name>
</gene>
<dbReference type="PANTHER" id="PTHR31232:SF43">
    <property type="entry name" value="S-PROTEIN HOMOLOG 29-RELATED"/>
    <property type="match status" value="1"/>
</dbReference>
<comment type="caution">
    <text evidence="7">The sequence shown here is derived from an EMBL/GenBank/DDBJ whole genome shotgun (WGS) entry which is preliminary data.</text>
</comment>
<dbReference type="SMR" id="A0A498JJ87"/>
<dbReference type="Proteomes" id="UP000290289">
    <property type="component" value="Chromosome 7"/>
</dbReference>
<sequence>MALFTRNLVLVLFLLTITLCDAGISIHRKRRHVRVKNFLQLNGTLFTLTLHCKSKDDDLGKKVIPFNGSWEFDFIPHFLGATLYFCGFAWPGQFKWFNVYNDDRDIDRASKFQWSIYPPGPCRVDWFNESIVEGTCYHWNGEAL</sequence>
<comment type="subcellular location">
    <subcellularLocation>
        <location evidence="1 6">Secreted</location>
    </subcellularLocation>
</comment>
<dbReference type="GO" id="GO:0005576">
    <property type="term" value="C:extracellular region"/>
    <property type="evidence" value="ECO:0007669"/>
    <property type="project" value="UniProtKB-SubCell"/>
</dbReference>